<dbReference type="Pfam" id="PF10737">
    <property type="entry name" value="GerPC"/>
    <property type="match status" value="1"/>
</dbReference>
<evidence type="ECO:0000256" key="1">
    <source>
        <dbReference type="SAM" id="Coils"/>
    </source>
</evidence>
<accession>A0A917LTJ2</accession>
<dbReference type="RefSeq" id="WP_188887521.1">
    <property type="nucleotide sequence ID" value="NZ_BMHY01000001.1"/>
</dbReference>
<keyword evidence="3" id="KW-1185">Reference proteome</keyword>
<organism evidence="2 3">
    <name type="scientific">Paenibacillus radicis</name>
    <name type="common">ex Gao et al. 2016</name>
    <dbReference type="NCBI Taxonomy" id="1737354"/>
    <lineage>
        <taxon>Bacteria</taxon>
        <taxon>Bacillati</taxon>
        <taxon>Bacillota</taxon>
        <taxon>Bacilli</taxon>
        <taxon>Bacillales</taxon>
        <taxon>Paenibacillaceae</taxon>
        <taxon>Paenibacillus</taxon>
    </lineage>
</organism>
<keyword evidence="1" id="KW-0175">Coiled coil</keyword>
<reference evidence="2 3" key="1">
    <citation type="journal article" date="2014" name="Int. J. Syst. Evol. Microbiol.">
        <title>Complete genome sequence of Corynebacterium casei LMG S-19264T (=DSM 44701T), isolated from a smear-ripened cheese.</title>
        <authorList>
            <consortium name="US DOE Joint Genome Institute (JGI-PGF)"/>
            <person name="Walter F."/>
            <person name="Albersmeier A."/>
            <person name="Kalinowski J."/>
            <person name="Ruckert C."/>
        </authorList>
    </citation>
    <scope>NUCLEOTIDE SEQUENCE [LARGE SCALE GENOMIC DNA]</scope>
    <source>
        <strain evidence="2 3">CGMCC 1.15286</strain>
    </source>
</reference>
<dbReference type="AlphaFoldDB" id="A0A917LTJ2"/>
<dbReference type="InterPro" id="IPR019673">
    <property type="entry name" value="Spore_germination_GerPC"/>
</dbReference>
<proteinExistence type="predicted"/>
<protein>
    <submittedName>
        <fullName evidence="2">Germination protein PC</fullName>
    </submittedName>
</protein>
<dbReference type="EMBL" id="BMHY01000001">
    <property type="protein sequence ID" value="GGG56569.1"/>
    <property type="molecule type" value="Genomic_DNA"/>
</dbReference>
<dbReference type="Proteomes" id="UP000600247">
    <property type="component" value="Unassembled WGS sequence"/>
</dbReference>
<feature type="coiled-coil region" evidence="1">
    <location>
        <begin position="15"/>
        <end position="49"/>
    </location>
</feature>
<sequence length="225" mass="25182">MQQQPNGYSPWHAWLHEVQARLSRQEEQIRSLEMKLSAVCDQLQQLETKPTYNIENLQYHFDQLKVEKLEGTLNIGMTPPGSESPPGDIEQLSAKKQNVFPSAAAGISPPSAGGPYSDVQAQMNQYLDTMAPQKLMQMESDIGLTLDPYHRRLIINDIRKQLPTRIHYYMQTAAKDQAGTPLDADGEAAFKADIFAKTSRDADAALQQYLCQLQGSDNSNLMNNS</sequence>
<evidence type="ECO:0000313" key="2">
    <source>
        <dbReference type="EMBL" id="GGG56569.1"/>
    </source>
</evidence>
<evidence type="ECO:0000313" key="3">
    <source>
        <dbReference type="Proteomes" id="UP000600247"/>
    </source>
</evidence>
<comment type="caution">
    <text evidence="2">The sequence shown here is derived from an EMBL/GenBank/DDBJ whole genome shotgun (WGS) entry which is preliminary data.</text>
</comment>
<gene>
    <name evidence="2" type="primary">gerPC</name>
    <name evidence="2" type="ORF">GCM10010918_06920</name>
</gene>
<name>A0A917LTJ2_9BACL</name>